<dbReference type="AlphaFoldDB" id="A0A0F9KMB5"/>
<proteinExistence type="predicted"/>
<organism evidence="1">
    <name type="scientific">marine sediment metagenome</name>
    <dbReference type="NCBI Taxonomy" id="412755"/>
    <lineage>
        <taxon>unclassified sequences</taxon>
        <taxon>metagenomes</taxon>
        <taxon>ecological metagenomes</taxon>
    </lineage>
</organism>
<gene>
    <name evidence="1" type="ORF">LCGC14_1312830</name>
</gene>
<protein>
    <submittedName>
        <fullName evidence="1">Uncharacterized protein</fullName>
    </submittedName>
</protein>
<name>A0A0F9KMB5_9ZZZZ</name>
<comment type="caution">
    <text evidence="1">The sequence shown here is derived from an EMBL/GenBank/DDBJ whole genome shotgun (WGS) entry which is preliminary data.</text>
</comment>
<dbReference type="EMBL" id="LAZR01007764">
    <property type="protein sequence ID" value="KKM83093.1"/>
    <property type="molecule type" value="Genomic_DNA"/>
</dbReference>
<sequence>MNEKFIEPTEITVDAYTAGPVDLGFNAKRLILINDPDSTGALFYSFDGSTNAGKLRAGEPFNEQGGKFLVRRIWFKKENIAETVRYRLWARD</sequence>
<accession>A0A0F9KMB5</accession>
<reference evidence="1" key="1">
    <citation type="journal article" date="2015" name="Nature">
        <title>Complex archaea that bridge the gap between prokaryotes and eukaryotes.</title>
        <authorList>
            <person name="Spang A."/>
            <person name="Saw J.H."/>
            <person name="Jorgensen S.L."/>
            <person name="Zaremba-Niedzwiedzka K."/>
            <person name="Martijn J."/>
            <person name="Lind A.E."/>
            <person name="van Eijk R."/>
            <person name="Schleper C."/>
            <person name="Guy L."/>
            <person name="Ettema T.J."/>
        </authorList>
    </citation>
    <scope>NUCLEOTIDE SEQUENCE</scope>
</reference>
<evidence type="ECO:0000313" key="1">
    <source>
        <dbReference type="EMBL" id="KKM83093.1"/>
    </source>
</evidence>